<evidence type="ECO:0000313" key="2">
    <source>
        <dbReference type="Proteomes" id="UP001057375"/>
    </source>
</evidence>
<comment type="caution">
    <text evidence="1">The sequence shown here is derived from an EMBL/GenBank/DDBJ whole genome shotgun (WGS) entry which is preliminary data.</text>
</comment>
<dbReference type="EMBL" id="BQXS01005743">
    <property type="protein sequence ID" value="GKT14394.1"/>
    <property type="molecule type" value="Genomic_DNA"/>
</dbReference>
<organism evidence="1 2">
    <name type="scientific">Aduncisulcus paluster</name>
    <dbReference type="NCBI Taxonomy" id="2918883"/>
    <lineage>
        <taxon>Eukaryota</taxon>
        <taxon>Metamonada</taxon>
        <taxon>Carpediemonas-like organisms</taxon>
        <taxon>Aduncisulcus</taxon>
    </lineage>
</organism>
<keyword evidence="2" id="KW-1185">Reference proteome</keyword>
<name>A0ABQ5JW51_9EUKA</name>
<dbReference type="SUPFAM" id="SSF52075">
    <property type="entry name" value="Outer arm dynein light chain 1"/>
    <property type="match status" value="1"/>
</dbReference>
<accession>A0ABQ5JW51</accession>
<dbReference type="InterPro" id="IPR032675">
    <property type="entry name" value="LRR_dom_sf"/>
</dbReference>
<gene>
    <name evidence="1" type="ORF">ADUPG1_004033</name>
</gene>
<sequence>DTTGFTDMSKIPTDVVTLVVDGISLANKSSLSALTELESFSANNTGFTDADTFHLYKLENLTTLSLQSNDLPDISLLFNLKATLTSLDVSSNKIWLTDGDALSYPTAITLAYSDQDPAAHTSCEYSEDSSFYPTANQPSNTVCKEVWSGVYRTECAMVSYRDYTVESTLTCVSLDDEASIPSCVSTLESNLNTQCVVSSAGGSIQSDCIEKWYGTGCDKECPLQDSALCGTPTYGSCNTTSHECECIGGYEGSACQYFAYDSLENFICAELAEDSTDNVTIADSESVTCVE</sequence>
<dbReference type="PROSITE" id="PS51450">
    <property type="entry name" value="LRR"/>
    <property type="match status" value="1"/>
</dbReference>
<proteinExistence type="predicted"/>
<protein>
    <recommendedName>
        <fullName evidence="3">EGF-like domain-containing protein</fullName>
    </recommendedName>
</protein>
<feature type="non-terminal residue" evidence="1">
    <location>
        <position position="291"/>
    </location>
</feature>
<evidence type="ECO:0000313" key="1">
    <source>
        <dbReference type="EMBL" id="GKT14394.1"/>
    </source>
</evidence>
<dbReference type="InterPro" id="IPR001611">
    <property type="entry name" value="Leu-rich_rpt"/>
</dbReference>
<feature type="non-terminal residue" evidence="1">
    <location>
        <position position="1"/>
    </location>
</feature>
<reference evidence="1" key="1">
    <citation type="submission" date="2022-03" db="EMBL/GenBank/DDBJ databases">
        <title>Draft genome sequence of Aduncisulcus paluster, a free-living microaerophilic Fornicata.</title>
        <authorList>
            <person name="Yuyama I."/>
            <person name="Kume K."/>
            <person name="Tamura T."/>
            <person name="Inagaki Y."/>
            <person name="Hashimoto T."/>
        </authorList>
    </citation>
    <scope>NUCLEOTIDE SEQUENCE</scope>
    <source>
        <strain evidence="1">NY0171</strain>
    </source>
</reference>
<evidence type="ECO:0008006" key="3">
    <source>
        <dbReference type="Google" id="ProtNLM"/>
    </source>
</evidence>
<dbReference type="Proteomes" id="UP001057375">
    <property type="component" value="Unassembled WGS sequence"/>
</dbReference>
<dbReference type="Gene3D" id="3.80.10.10">
    <property type="entry name" value="Ribonuclease Inhibitor"/>
    <property type="match status" value="1"/>
</dbReference>